<dbReference type="RefSeq" id="WP_207691156.1">
    <property type="nucleotide sequence ID" value="NZ_CP061799.1"/>
</dbReference>
<name>A0A975B609_9BACT</name>
<feature type="domain" description="DUF2281" evidence="1">
    <location>
        <begin position="5"/>
        <end position="64"/>
    </location>
</feature>
<dbReference type="EMBL" id="CP061799">
    <property type="protein sequence ID" value="QTA79400.1"/>
    <property type="molecule type" value="Genomic_DNA"/>
</dbReference>
<protein>
    <submittedName>
        <fullName evidence="2">DUF2281</fullName>
    </submittedName>
</protein>
<dbReference type="InterPro" id="IPR018739">
    <property type="entry name" value="DUF2281"/>
</dbReference>
<dbReference type="Pfam" id="PF10047">
    <property type="entry name" value="DUF2281"/>
    <property type="match status" value="1"/>
</dbReference>
<reference evidence="2" key="1">
    <citation type="journal article" date="2021" name="Microb. Physiol.">
        <title>Proteogenomic Insights into the Physiology of Marine, Sulfate-Reducing, Filamentous Desulfonema limicola and Desulfonema magnum.</title>
        <authorList>
            <person name="Schnaars V."/>
            <person name="Wohlbrand L."/>
            <person name="Scheve S."/>
            <person name="Hinrichs C."/>
            <person name="Reinhardt R."/>
            <person name="Rabus R."/>
        </authorList>
    </citation>
    <scope>NUCLEOTIDE SEQUENCE</scope>
    <source>
        <strain evidence="2">5ac10</strain>
    </source>
</reference>
<dbReference type="AlphaFoldDB" id="A0A975B609"/>
<evidence type="ECO:0000259" key="1">
    <source>
        <dbReference type="Pfam" id="PF10047"/>
    </source>
</evidence>
<dbReference type="KEGG" id="dli:dnl_16700"/>
<proteinExistence type="predicted"/>
<accession>A0A975B609</accession>
<keyword evidence="3" id="KW-1185">Reference proteome</keyword>
<dbReference type="Proteomes" id="UP000663720">
    <property type="component" value="Chromosome"/>
</dbReference>
<sequence length="69" mass="8217">MNINEIEYKIQKLPEHIIPELSVYIDFLIKKHSQIPKKSKPDFKWEGGISELKTKYSSVSLQKKSLEWR</sequence>
<evidence type="ECO:0000313" key="2">
    <source>
        <dbReference type="EMBL" id="QTA79400.1"/>
    </source>
</evidence>
<gene>
    <name evidence="2" type="ORF">dnl_16700</name>
</gene>
<evidence type="ECO:0000313" key="3">
    <source>
        <dbReference type="Proteomes" id="UP000663720"/>
    </source>
</evidence>
<organism evidence="2 3">
    <name type="scientific">Desulfonema limicola</name>
    <dbReference type="NCBI Taxonomy" id="45656"/>
    <lineage>
        <taxon>Bacteria</taxon>
        <taxon>Pseudomonadati</taxon>
        <taxon>Thermodesulfobacteriota</taxon>
        <taxon>Desulfobacteria</taxon>
        <taxon>Desulfobacterales</taxon>
        <taxon>Desulfococcaceae</taxon>
        <taxon>Desulfonema</taxon>
    </lineage>
</organism>